<dbReference type="SUPFAM" id="SSF54197">
    <property type="entry name" value="HIT-like"/>
    <property type="match status" value="1"/>
</dbReference>
<dbReference type="Proteomes" id="UP001153620">
    <property type="component" value="Chromosome 1"/>
</dbReference>
<feature type="binding site" evidence="10">
    <location>
        <position position="178"/>
    </location>
    <ligand>
        <name>substrate</name>
    </ligand>
</feature>
<dbReference type="InterPro" id="IPR008594">
    <property type="entry name" value="DcpS/DCS2"/>
</dbReference>
<keyword evidence="5 8" id="KW-0378">Hydrolase</keyword>
<dbReference type="Gene3D" id="3.30.428.10">
    <property type="entry name" value="HIT-like"/>
    <property type="match status" value="1"/>
</dbReference>
<dbReference type="GO" id="GO:0000340">
    <property type="term" value="F:RNA 7-methylguanosine cap binding"/>
    <property type="evidence" value="ECO:0007669"/>
    <property type="project" value="UniProtKB-UniRule"/>
</dbReference>
<feature type="binding site" evidence="10">
    <location>
        <position position="146"/>
    </location>
    <ligand>
        <name>substrate</name>
    </ligand>
</feature>
<evidence type="ECO:0000313" key="12">
    <source>
        <dbReference type="Proteomes" id="UP001153620"/>
    </source>
</evidence>
<comment type="function">
    <text evidence="8">Decapping scavenger enzyme that catalyzes the cleavage of a residual cap structure following the degradation of mRNAs by the 3'-&gt;5' exosome-mediated mRNA decay pathway.</text>
</comment>
<dbReference type="InterPro" id="IPR011145">
    <property type="entry name" value="Scavenger_mRNA_decap_enz_N"/>
</dbReference>
<feature type="binding site" evidence="10">
    <location>
        <begin position="239"/>
        <end position="250"/>
    </location>
    <ligand>
        <name>substrate</name>
    </ligand>
</feature>
<dbReference type="OrthoDB" id="10264956at2759"/>
<dbReference type="GO" id="GO:0005634">
    <property type="term" value="C:nucleus"/>
    <property type="evidence" value="ECO:0007669"/>
    <property type="project" value="UniProtKB-SubCell"/>
</dbReference>
<comment type="similarity">
    <text evidence="2 8">Belongs to the HIT family.</text>
</comment>
<dbReference type="PANTHER" id="PTHR12978">
    <property type="entry name" value="HISTIDINE TRIAD HIT PROTEIN MEMBER"/>
    <property type="match status" value="1"/>
</dbReference>
<protein>
    <recommendedName>
        <fullName evidence="4 8">m7GpppX diphosphatase</fullName>
        <ecNumber evidence="3 8">3.6.1.59</ecNumber>
    </recommendedName>
</protein>
<dbReference type="GO" id="GO:0140932">
    <property type="term" value="F:5'-(N(7)-methyl 5'-triphosphoguanosine)-[mRNA] diphosphatase activity"/>
    <property type="evidence" value="ECO:0007669"/>
    <property type="project" value="UniProtKB-EC"/>
</dbReference>
<evidence type="ECO:0000256" key="8">
    <source>
        <dbReference type="PIRNR" id="PIRNR028973"/>
    </source>
</evidence>
<reference evidence="11" key="2">
    <citation type="submission" date="2022-10" db="EMBL/GenBank/DDBJ databases">
        <authorList>
            <consortium name="ENA_rothamsted_submissions"/>
            <consortium name="culmorum"/>
            <person name="King R."/>
        </authorList>
    </citation>
    <scope>NUCLEOTIDE SEQUENCE</scope>
</reference>
<gene>
    <name evidence="11" type="ORF">CHIRRI_LOCUS3283</name>
</gene>
<evidence type="ECO:0000256" key="3">
    <source>
        <dbReference type="ARBA" id="ARBA00012520"/>
    </source>
</evidence>
<dbReference type="PIRSF" id="PIRSF028973">
    <property type="entry name" value="Scavenger_mRNA_decap_enz"/>
    <property type="match status" value="1"/>
</dbReference>
<dbReference type="GO" id="GO:0006397">
    <property type="term" value="P:mRNA processing"/>
    <property type="evidence" value="ECO:0007669"/>
    <property type="project" value="UniProtKB-KW"/>
</dbReference>
<dbReference type="InterPro" id="IPR036265">
    <property type="entry name" value="HIT-like_sf"/>
</dbReference>
<evidence type="ECO:0000256" key="5">
    <source>
        <dbReference type="ARBA" id="ARBA00022801"/>
    </source>
</evidence>
<dbReference type="SUPFAM" id="SSF102860">
    <property type="entry name" value="mRNA decapping enzyme DcpS N-terminal domain"/>
    <property type="match status" value="1"/>
</dbReference>
<comment type="subcellular location">
    <subcellularLocation>
        <location evidence="1 8">Nucleus</location>
    </subcellularLocation>
</comment>
<evidence type="ECO:0000256" key="9">
    <source>
        <dbReference type="PIRSR" id="PIRSR028973-1"/>
    </source>
</evidence>
<dbReference type="Pfam" id="PF05652">
    <property type="entry name" value="DcpS"/>
    <property type="match status" value="1"/>
</dbReference>
<dbReference type="Gene3D" id="3.30.200.40">
    <property type="entry name" value="Scavenger mRNA decapping enzyme, N-terminal domain"/>
    <property type="match status" value="1"/>
</dbReference>
<accession>A0A9N9WP51</accession>
<proteinExistence type="inferred from homology"/>
<dbReference type="PANTHER" id="PTHR12978:SF0">
    <property type="entry name" value="M7GPPPX DIPHOSPHATASE"/>
    <property type="match status" value="1"/>
</dbReference>
<comment type="catalytic activity">
    <reaction evidence="7 8">
        <text>a 5'-end (N(7)-methyl 5'-triphosphoguanosine)-ribonucleoside in mRNA + H2O = N(7)-methyl-GMP + a 5'-end diphospho-ribonucleoside in mRNA + 2 H(+)</text>
        <dbReference type="Rhea" id="RHEA:65388"/>
        <dbReference type="Rhea" id="RHEA-COMP:17165"/>
        <dbReference type="Rhea" id="RHEA-COMP:17167"/>
        <dbReference type="ChEBI" id="CHEBI:15377"/>
        <dbReference type="ChEBI" id="CHEBI:15378"/>
        <dbReference type="ChEBI" id="CHEBI:58285"/>
        <dbReference type="ChEBI" id="CHEBI:156461"/>
        <dbReference type="ChEBI" id="CHEBI:167616"/>
        <dbReference type="EC" id="3.6.1.59"/>
    </reaction>
</comment>
<keyword evidence="8" id="KW-0507">mRNA processing</keyword>
<feature type="binding site" evidence="10">
    <location>
        <position position="176"/>
    </location>
    <ligand>
        <name>substrate</name>
    </ligand>
</feature>
<feature type="active site" description="Nucleophile" evidence="9">
    <location>
        <position position="248"/>
    </location>
</feature>
<evidence type="ECO:0000256" key="10">
    <source>
        <dbReference type="PIRSR" id="PIRSR028973-2"/>
    </source>
</evidence>
<name>A0A9N9WP51_9DIPT</name>
<evidence type="ECO:0000256" key="2">
    <source>
        <dbReference type="ARBA" id="ARBA00010208"/>
    </source>
</evidence>
<evidence type="ECO:0000256" key="1">
    <source>
        <dbReference type="ARBA" id="ARBA00004123"/>
    </source>
</evidence>
<dbReference type="FunFam" id="3.30.428.10:FF:000006">
    <property type="entry name" value="m7GpppX diphosphatase"/>
    <property type="match status" value="1"/>
</dbReference>
<organism evidence="11 12">
    <name type="scientific">Chironomus riparius</name>
    <dbReference type="NCBI Taxonomy" id="315576"/>
    <lineage>
        <taxon>Eukaryota</taxon>
        <taxon>Metazoa</taxon>
        <taxon>Ecdysozoa</taxon>
        <taxon>Arthropoda</taxon>
        <taxon>Hexapoda</taxon>
        <taxon>Insecta</taxon>
        <taxon>Pterygota</taxon>
        <taxon>Neoptera</taxon>
        <taxon>Endopterygota</taxon>
        <taxon>Diptera</taxon>
        <taxon>Nematocera</taxon>
        <taxon>Chironomoidea</taxon>
        <taxon>Chironomidae</taxon>
        <taxon>Chironominae</taxon>
        <taxon>Chironomus</taxon>
    </lineage>
</organism>
<dbReference type="GO" id="GO:0000932">
    <property type="term" value="C:P-body"/>
    <property type="evidence" value="ECO:0007669"/>
    <property type="project" value="TreeGrafter"/>
</dbReference>
<dbReference type="GO" id="GO:0000290">
    <property type="term" value="P:deadenylation-dependent decapping of nuclear-transcribed mRNA"/>
    <property type="evidence" value="ECO:0007669"/>
    <property type="project" value="UniProtKB-UniRule"/>
</dbReference>
<keyword evidence="6 8" id="KW-0539">Nucleus</keyword>
<keyword evidence="12" id="KW-1185">Reference proteome</keyword>
<reference evidence="11" key="1">
    <citation type="submission" date="2022-01" db="EMBL/GenBank/DDBJ databases">
        <authorList>
            <person name="King R."/>
        </authorList>
    </citation>
    <scope>NUCLEOTIDE SEQUENCE</scope>
</reference>
<dbReference type="AlphaFoldDB" id="A0A9N9WP51"/>
<evidence type="ECO:0000313" key="11">
    <source>
        <dbReference type="EMBL" id="CAG9800339.1"/>
    </source>
</evidence>
<dbReference type="EMBL" id="OU895877">
    <property type="protein sequence ID" value="CAG9800339.1"/>
    <property type="molecule type" value="Genomic_DNA"/>
</dbReference>
<feature type="binding site" evidence="10">
    <location>
        <position position="156"/>
    </location>
    <ligand>
        <name>substrate</name>
    </ligand>
</feature>
<evidence type="ECO:0000256" key="6">
    <source>
        <dbReference type="ARBA" id="ARBA00023242"/>
    </source>
</evidence>
<sequence length="308" mass="36065">MVDNEDKRTQLPQSFSLDDFVYERLLSNNANRKVIFVLGRCFNLPAIVILEKIAFTEEQFSGTDDKSTILKNSSLEKIMENDIYQNNFCRVDSDLNKLKATIIYPATEKHISKYTEQKIYVLKETPELYKSVTLPCLEKEQFNCDWVYNILEHRQEVDRIVIEDLSPDVGFMLLPDLKWDGVTDETMYVTAIIMNRSIKSIRDLRESHLPLLENIKSKCLAAIKDKYGVNSNEVRAYFHYQPSYYHLHVHFNYLKYDAPGIFCDKAHLLDTVIDNIKMVPNYYEKATLSFTVRENDKLYDAYKSIAEE</sequence>
<dbReference type="Pfam" id="PF11969">
    <property type="entry name" value="DcpS_C"/>
    <property type="match status" value="1"/>
</dbReference>
<evidence type="ECO:0000256" key="4">
    <source>
        <dbReference type="ARBA" id="ARBA00015636"/>
    </source>
</evidence>
<dbReference type="EC" id="3.6.1.59" evidence="3 8"/>
<evidence type="ECO:0000256" key="7">
    <source>
        <dbReference type="ARBA" id="ARBA00048222"/>
    </source>
</evidence>